<dbReference type="PROSITE" id="PS00178">
    <property type="entry name" value="AA_TRNA_LIGASE_I"/>
    <property type="match status" value="1"/>
</dbReference>
<comment type="catalytic activity">
    <reaction evidence="8">
        <text>tRNA(Met) + L-methionine + ATP = L-methionyl-tRNA(Met) + AMP + diphosphate</text>
        <dbReference type="Rhea" id="RHEA:13481"/>
        <dbReference type="Rhea" id="RHEA-COMP:9667"/>
        <dbReference type="Rhea" id="RHEA-COMP:9698"/>
        <dbReference type="ChEBI" id="CHEBI:30616"/>
        <dbReference type="ChEBI" id="CHEBI:33019"/>
        <dbReference type="ChEBI" id="CHEBI:57844"/>
        <dbReference type="ChEBI" id="CHEBI:78442"/>
        <dbReference type="ChEBI" id="CHEBI:78530"/>
        <dbReference type="ChEBI" id="CHEBI:456215"/>
        <dbReference type="EC" id="6.1.1.10"/>
    </reaction>
</comment>
<dbReference type="GO" id="GO:0006431">
    <property type="term" value="P:methionyl-tRNA aminoacylation"/>
    <property type="evidence" value="ECO:0007669"/>
    <property type="project" value="TreeGrafter"/>
</dbReference>
<dbReference type="GO" id="GO:0005524">
    <property type="term" value="F:ATP binding"/>
    <property type="evidence" value="ECO:0007669"/>
    <property type="project" value="UniProtKB-KW"/>
</dbReference>
<evidence type="ECO:0000313" key="12">
    <source>
        <dbReference type="Proteomes" id="UP000075515"/>
    </source>
</evidence>
<dbReference type="GO" id="GO:0004825">
    <property type="term" value="F:methionine-tRNA ligase activity"/>
    <property type="evidence" value="ECO:0007669"/>
    <property type="project" value="UniProtKB-EC"/>
</dbReference>
<reference evidence="11 12" key="1">
    <citation type="submission" date="2014-02" db="EMBL/GenBank/DDBJ databases">
        <title>The small core and large imbalanced accessory genome model reveals a collaborative survival strategy of Sorangium cellulosum strains in nature.</title>
        <authorList>
            <person name="Han K."/>
            <person name="Peng R."/>
            <person name="Blom J."/>
            <person name="Li Y.-Z."/>
        </authorList>
    </citation>
    <scope>NUCLEOTIDE SEQUENCE [LARGE SCALE GENOMIC DNA]</scope>
    <source>
        <strain evidence="11 12">So0149</strain>
    </source>
</reference>
<evidence type="ECO:0000256" key="8">
    <source>
        <dbReference type="ARBA" id="ARBA00047364"/>
    </source>
</evidence>
<dbReference type="Gene3D" id="3.40.50.620">
    <property type="entry name" value="HUPs"/>
    <property type="match status" value="1"/>
</dbReference>
<evidence type="ECO:0000259" key="10">
    <source>
        <dbReference type="Pfam" id="PF09334"/>
    </source>
</evidence>
<evidence type="ECO:0000256" key="5">
    <source>
        <dbReference type="ARBA" id="ARBA00022840"/>
    </source>
</evidence>
<dbReference type="GO" id="GO:0005829">
    <property type="term" value="C:cytosol"/>
    <property type="evidence" value="ECO:0007669"/>
    <property type="project" value="TreeGrafter"/>
</dbReference>
<evidence type="ECO:0000256" key="2">
    <source>
        <dbReference type="ARBA" id="ARBA00022490"/>
    </source>
</evidence>
<dbReference type="SUPFAM" id="SSF47323">
    <property type="entry name" value="Anticodon-binding domain of a subclass of class I aminoacyl-tRNA synthetases"/>
    <property type="match status" value="1"/>
</dbReference>
<dbReference type="InterPro" id="IPR009080">
    <property type="entry name" value="tRNAsynth_Ia_anticodon-bd"/>
</dbReference>
<dbReference type="PANTHER" id="PTHR45765:SF1">
    <property type="entry name" value="METHIONINE--TRNA LIGASE, CYTOPLASMIC"/>
    <property type="match status" value="1"/>
</dbReference>
<accession>A0A150SZM4</accession>
<keyword evidence="7 9" id="KW-0030">Aminoacyl-tRNA synthetase</keyword>
<organism evidence="11 12">
    <name type="scientific">Sorangium cellulosum</name>
    <name type="common">Polyangium cellulosum</name>
    <dbReference type="NCBI Taxonomy" id="56"/>
    <lineage>
        <taxon>Bacteria</taxon>
        <taxon>Pseudomonadati</taxon>
        <taxon>Myxococcota</taxon>
        <taxon>Polyangia</taxon>
        <taxon>Polyangiales</taxon>
        <taxon>Polyangiaceae</taxon>
        <taxon>Sorangium</taxon>
    </lineage>
</organism>
<dbReference type="InterPro" id="IPR029038">
    <property type="entry name" value="MetRS_Zn"/>
</dbReference>
<feature type="domain" description="Methionyl/Leucyl tRNA synthetase" evidence="10">
    <location>
        <begin position="6"/>
        <end position="387"/>
    </location>
</feature>
<evidence type="ECO:0000256" key="9">
    <source>
        <dbReference type="RuleBase" id="RU363039"/>
    </source>
</evidence>
<dbReference type="EMBL" id="JEMC01002069">
    <property type="protein sequence ID" value="KYF91094.1"/>
    <property type="molecule type" value="Genomic_DNA"/>
</dbReference>
<dbReference type="InterPro" id="IPR014729">
    <property type="entry name" value="Rossmann-like_a/b/a_fold"/>
</dbReference>
<sequence>MFVQVMPTPNGRLHLGHMSGPYLKADVMARHLRSRGVEAHVVSGADAYESHVELKASQLGCSEREVATKFHALIRRELDALHVQCDFVDPLHPEVHDEYLAFNRRTVDQLVARGLTTSVREKVEYSPSTGRYIAGCWIAGTCPQCGAESGSYFCEACGAHYKPQDLGDRKTAVSDLEPLWVESLFLKLTRRRELEARVERMGIDPEFRRILSRYFAAQGEIVRLTNPGRWGMSYGAEDRVIFTYTVGLLSFSLFCAELFKRSRGLAMSPFSPASDFVTVASFGIDNAVAYLAGVLGAAVELGDIKPFDFFATNYFYHLEGKKFSTSRDHLVCASDLIRDSGVAPDAIRYFLGKVNPEKEARNFAISEFLEVNNRTLAGELEALLARHFGQLSGGEPADAPAGLLRELEGVLQEQSAHLSLPAVCMADAARCIDTWMDVGRRAGAPEAAHSYWWLKGLALVAYPFMPVVAERIWGHLGHEGAPTYATFLARPRTRPPQAWAPQFAEVSAAALERSVHREGAALPKGEVRK</sequence>
<evidence type="ECO:0000313" key="11">
    <source>
        <dbReference type="EMBL" id="KYF91094.1"/>
    </source>
</evidence>
<dbReference type="AlphaFoldDB" id="A0A150SZM4"/>
<evidence type="ECO:0000256" key="4">
    <source>
        <dbReference type="ARBA" id="ARBA00022741"/>
    </source>
</evidence>
<proteinExistence type="inferred from homology"/>
<dbReference type="InterPro" id="IPR015413">
    <property type="entry name" value="Methionyl/Leucyl_tRNA_Synth"/>
</dbReference>
<evidence type="ECO:0000256" key="1">
    <source>
        <dbReference type="ARBA" id="ARBA00008258"/>
    </source>
</evidence>
<keyword evidence="4 9" id="KW-0547">Nucleotide-binding</keyword>
<evidence type="ECO:0000256" key="3">
    <source>
        <dbReference type="ARBA" id="ARBA00022598"/>
    </source>
</evidence>
<keyword evidence="5 9" id="KW-0067">ATP-binding</keyword>
<keyword evidence="2" id="KW-0963">Cytoplasm</keyword>
<evidence type="ECO:0000256" key="7">
    <source>
        <dbReference type="ARBA" id="ARBA00023146"/>
    </source>
</evidence>
<dbReference type="Gene3D" id="2.20.28.20">
    <property type="entry name" value="Methionyl-tRNA synthetase, Zn-domain"/>
    <property type="match status" value="1"/>
</dbReference>
<name>A0A150SZM4_SORCE</name>
<protein>
    <recommendedName>
        <fullName evidence="10">Methionyl/Leucyl tRNA synthetase domain-containing protein</fullName>
    </recommendedName>
</protein>
<comment type="similarity">
    <text evidence="1">Belongs to the class-I aminoacyl-tRNA synthetase family. MetG type 1 subfamily.</text>
</comment>
<dbReference type="InterPro" id="IPR001412">
    <property type="entry name" value="aa-tRNA-synth_I_CS"/>
</dbReference>
<dbReference type="Pfam" id="PF09334">
    <property type="entry name" value="tRNA-synt_1g"/>
    <property type="match status" value="1"/>
</dbReference>
<dbReference type="InterPro" id="IPR023458">
    <property type="entry name" value="Met-tRNA_ligase_1"/>
</dbReference>
<dbReference type="Proteomes" id="UP000075515">
    <property type="component" value="Unassembled WGS sequence"/>
</dbReference>
<comment type="caution">
    <text evidence="11">The sequence shown here is derived from an EMBL/GenBank/DDBJ whole genome shotgun (WGS) entry which is preliminary data.</text>
</comment>
<keyword evidence="3 9" id="KW-0436">Ligase</keyword>
<gene>
    <name evidence="11" type="ORF">BE18_04645</name>
</gene>
<keyword evidence="6 9" id="KW-0648">Protein biosynthesis</keyword>
<dbReference type="PANTHER" id="PTHR45765">
    <property type="entry name" value="METHIONINE--TRNA LIGASE"/>
    <property type="match status" value="1"/>
</dbReference>
<evidence type="ECO:0000256" key="6">
    <source>
        <dbReference type="ARBA" id="ARBA00022917"/>
    </source>
</evidence>
<dbReference type="SUPFAM" id="SSF52374">
    <property type="entry name" value="Nucleotidylyl transferase"/>
    <property type="match status" value="1"/>
</dbReference>